<evidence type="ECO:0000313" key="2">
    <source>
        <dbReference type="Proteomes" id="UP001500755"/>
    </source>
</evidence>
<name>A0ABN2TBW8_9MICO</name>
<reference evidence="2" key="1">
    <citation type="journal article" date="2019" name="Int. J. Syst. Evol. Microbiol.">
        <title>The Global Catalogue of Microorganisms (GCM) 10K type strain sequencing project: providing services to taxonomists for standard genome sequencing and annotation.</title>
        <authorList>
            <consortium name="The Broad Institute Genomics Platform"/>
            <consortium name="The Broad Institute Genome Sequencing Center for Infectious Disease"/>
            <person name="Wu L."/>
            <person name="Ma J."/>
        </authorList>
    </citation>
    <scope>NUCLEOTIDE SEQUENCE [LARGE SCALE GENOMIC DNA]</scope>
    <source>
        <strain evidence="2">JCM 14546</strain>
    </source>
</reference>
<comment type="caution">
    <text evidence="1">The sequence shown here is derived from an EMBL/GenBank/DDBJ whole genome shotgun (WGS) entry which is preliminary data.</text>
</comment>
<dbReference type="Gene3D" id="3.10.450.50">
    <property type="match status" value="1"/>
</dbReference>
<proteinExistence type="predicted"/>
<protein>
    <recommendedName>
        <fullName evidence="3">Nuclear transport factor 2 family protein</fullName>
    </recommendedName>
</protein>
<sequence>MTAVTFTGTDSCGNSPKNAFVAAFEEALCTGDAGHLRRVLAPDVELEVVRPGGDPDTTTGAEAVLASLLALRPAGLASGHLEAAVTHGKAAAAWGTWDRGDGTVWWSHTLWFRTLKATEFDRIRIFGS</sequence>
<organism evidence="1 2">
    <name type="scientific">Brevibacterium samyangense</name>
    <dbReference type="NCBI Taxonomy" id="366888"/>
    <lineage>
        <taxon>Bacteria</taxon>
        <taxon>Bacillati</taxon>
        <taxon>Actinomycetota</taxon>
        <taxon>Actinomycetes</taxon>
        <taxon>Micrococcales</taxon>
        <taxon>Brevibacteriaceae</taxon>
        <taxon>Brevibacterium</taxon>
    </lineage>
</organism>
<keyword evidence="2" id="KW-1185">Reference proteome</keyword>
<evidence type="ECO:0008006" key="3">
    <source>
        <dbReference type="Google" id="ProtNLM"/>
    </source>
</evidence>
<dbReference type="EMBL" id="BAAANO010000010">
    <property type="protein sequence ID" value="GAA2003757.1"/>
    <property type="molecule type" value="Genomic_DNA"/>
</dbReference>
<dbReference type="InterPro" id="IPR032710">
    <property type="entry name" value="NTF2-like_dom_sf"/>
</dbReference>
<gene>
    <name evidence="1" type="ORF">GCM10009755_11120</name>
</gene>
<evidence type="ECO:0000313" key="1">
    <source>
        <dbReference type="EMBL" id="GAA2003757.1"/>
    </source>
</evidence>
<dbReference type="SUPFAM" id="SSF54427">
    <property type="entry name" value="NTF2-like"/>
    <property type="match status" value="1"/>
</dbReference>
<accession>A0ABN2TBW8</accession>
<dbReference type="Proteomes" id="UP001500755">
    <property type="component" value="Unassembled WGS sequence"/>
</dbReference>
<dbReference type="RefSeq" id="WP_344307898.1">
    <property type="nucleotide sequence ID" value="NZ_BAAANO010000010.1"/>
</dbReference>